<evidence type="ECO:0000256" key="3">
    <source>
        <dbReference type="ARBA" id="ARBA00023315"/>
    </source>
</evidence>
<dbReference type="InterPro" id="IPR023213">
    <property type="entry name" value="CAT-like_dom_sf"/>
</dbReference>
<comment type="similarity">
    <text evidence="1">Belongs to the plant acyltransferase family.</text>
</comment>
<organism evidence="4 5">
    <name type="scientific">Stylosanthes scabra</name>
    <dbReference type="NCBI Taxonomy" id="79078"/>
    <lineage>
        <taxon>Eukaryota</taxon>
        <taxon>Viridiplantae</taxon>
        <taxon>Streptophyta</taxon>
        <taxon>Embryophyta</taxon>
        <taxon>Tracheophyta</taxon>
        <taxon>Spermatophyta</taxon>
        <taxon>Magnoliopsida</taxon>
        <taxon>eudicotyledons</taxon>
        <taxon>Gunneridae</taxon>
        <taxon>Pentapetalae</taxon>
        <taxon>rosids</taxon>
        <taxon>fabids</taxon>
        <taxon>Fabales</taxon>
        <taxon>Fabaceae</taxon>
        <taxon>Papilionoideae</taxon>
        <taxon>50 kb inversion clade</taxon>
        <taxon>dalbergioids sensu lato</taxon>
        <taxon>Dalbergieae</taxon>
        <taxon>Pterocarpus clade</taxon>
        <taxon>Stylosanthes</taxon>
    </lineage>
</organism>
<dbReference type="Proteomes" id="UP001341840">
    <property type="component" value="Unassembled WGS sequence"/>
</dbReference>
<dbReference type="EMBL" id="JASCZI010091123">
    <property type="protein sequence ID" value="MED6149071.1"/>
    <property type="molecule type" value="Genomic_DNA"/>
</dbReference>
<dbReference type="Pfam" id="PF02458">
    <property type="entry name" value="Transferase"/>
    <property type="match status" value="1"/>
</dbReference>
<evidence type="ECO:0000256" key="1">
    <source>
        <dbReference type="ARBA" id="ARBA00009861"/>
    </source>
</evidence>
<keyword evidence="2" id="KW-0808">Transferase</keyword>
<evidence type="ECO:0000313" key="5">
    <source>
        <dbReference type="Proteomes" id="UP001341840"/>
    </source>
</evidence>
<evidence type="ECO:0000256" key="2">
    <source>
        <dbReference type="ARBA" id="ARBA00022679"/>
    </source>
</evidence>
<keyword evidence="5" id="KW-1185">Reference proteome</keyword>
<comment type="caution">
    <text evidence="4">The sequence shown here is derived from an EMBL/GenBank/DDBJ whole genome shotgun (WGS) entry which is preliminary data.</text>
</comment>
<sequence length="205" mass="23020">MGEVKVKIISKEDIKPSSPTPSHLRTYKYSILDEFLPISHTPIILFYASSNPFEFPTRLESLKQSLSETLTKLYPFGGKIKDDLSIDCNDEGANFVVAKVNCPITKFLSNPDLISLHKFLPVSFFHEISIGDHVTNIQVNVFECGEIAIGFCISIILVETRFKDGIEAWVILDEKKMNILRSSTELFTYATLDPTPLAMASNSRL</sequence>
<accession>A0ABU6TJW1</accession>
<dbReference type="PANTHER" id="PTHR31623">
    <property type="entry name" value="F21J9.9"/>
    <property type="match status" value="1"/>
</dbReference>
<name>A0ABU6TJW1_9FABA</name>
<dbReference type="PANTHER" id="PTHR31623:SF110">
    <property type="entry name" value="VINORINE SYNTHASE-LIKE"/>
    <property type="match status" value="1"/>
</dbReference>
<keyword evidence="3" id="KW-0012">Acyltransferase</keyword>
<dbReference type="Gene3D" id="3.30.559.10">
    <property type="entry name" value="Chloramphenicol acetyltransferase-like domain"/>
    <property type="match status" value="1"/>
</dbReference>
<proteinExistence type="inferred from homology"/>
<protein>
    <submittedName>
        <fullName evidence="4">Uncharacterized protein</fullName>
    </submittedName>
</protein>
<reference evidence="4 5" key="1">
    <citation type="journal article" date="2023" name="Plants (Basel)">
        <title>Bridging the Gap: Combining Genomics and Transcriptomics Approaches to Understand Stylosanthes scabra, an Orphan Legume from the Brazilian Caatinga.</title>
        <authorList>
            <person name="Ferreira-Neto J.R.C."/>
            <person name="da Silva M.D."/>
            <person name="Binneck E."/>
            <person name="de Melo N.F."/>
            <person name="da Silva R.H."/>
            <person name="de Melo A.L.T.M."/>
            <person name="Pandolfi V."/>
            <person name="Bustamante F.O."/>
            <person name="Brasileiro-Vidal A.C."/>
            <person name="Benko-Iseppon A.M."/>
        </authorList>
    </citation>
    <scope>NUCLEOTIDE SEQUENCE [LARGE SCALE GENOMIC DNA]</scope>
    <source>
        <tissue evidence="4">Leaves</tissue>
    </source>
</reference>
<gene>
    <name evidence="4" type="ORF">PIB30_058980</name>
</gene>
<evidence type="ECO:0000313" key="4">
    <source>
        <dbReference type="EMBL" id="MED6149071.1"/>
    </source>
</evidence>